<evidence type="ECO:0000256" key="3">
    <source>
        <dbReference type="HAMAP-Rule" id="MF_01341"/>
    </source>
</evidence>
<comment type="similarity">
    <text evidence="3">Belongs to the universal ribosomal protein uL15 family.</text>
</comment>
<reference evidence="5" key="1">
    <citation type="submission" date="2017-09" db="EMBL/GenBank/DDBJ databases">
        <authorList>
            <person name="Campbell M.A."/>
            <person name="Lukasik P."/>
            <person name="Simon C."/>
            <person name="McCutcheon J.P."/>
        </authorList>
    </citation>
    <scope>NUCLEOTIDE SEQUENCE [LARGE SCALE GENOMIC DNA]</scope>
    <source>
        <strain evidence="5">TRYCRA</strain>
    </source>
</reference>
<dbReference type="Proteomes" id="UP000228979">
    <property type="component" value="Unassembled WGS sequence"/>
</dbReference>
<evidence type="ECO:0000256" key="4">
    <source>
        <dbReference type="SAM" id="MobiDB-lite"/>
    </source>
</evidence>
<evidence type="ECO:0000256" key="1">
    <source>
        <dbReference type="ARBA" id="ARBA00022980"/>
    </source>
</evidence>
<evidence type="ECO:0000313" key="5">
    <source>
        <dbReference type="EMBL" id="PIM95614.1"/>
    </source>
</evidence>
<organism evidence="5 6">
    <name type="scientific">Candidatus Hodgkinia cicadicola</name>
    <dbReference type="NCBI Taxonomy" id="573658"/>
    <lineage>
        <taxon>Bacteria</taxon>
        <taxon>Pseudomonadati</taxon>
        <taxon>Pseudomonadota</taxon>
        <taxon>Alphaproteobacteria</taxon>
        <taxon>Hyphomicrobiales</taxon>
        <taxon>Candidatus Hodgkinia</taxon>
    </lineage>
</organism>
<proteinExistence type="inferred from homology"/>
<comment type="function">
    <text evidence="3">Binds to the 23S rRNA.</text>
</comment>
<dbReference type="GO" id="GO:0005840">
    <property type="term" value="C:ribosome"/>
    <property type="evidence" value="ECO:0007669"/>
    <property type="project" value="UniProtKB-KW"/>
</dbReference>
<evidence type="ECO:0000256" key="2">
    <source>
        <dbReference type="ARBA" id="ARBA00023274"/>
    </source>
</evidence>
<accession>A0ABX4MG25</accession>
<dbReference type="InterPro" id="IPR030878">
    <property type="entry name" value="Ribosomal_uL15"/>
</dbReference>
<gene>
    <name evidence="3 5" type="primary">rplO</name>
    <name evidence="5" type="ORF">trycra_145</name>
</gene>
<feature type="region of interest" description="Disordered" evidence="4">
    <location>
        <begin position="13"/>
        <end position="49"/>
    </location>
</feature>
<dbReference type="InterPro" id="IPR036227">
    <property type="entry name" value="Ribosomal_uL15/eL18_sf"/>
</dbReference>
<comment type="caution">
    <text evidence="5">The sequence shown here is derived from an EMBL/GenBank/DDBJ whole genome shotgun (WGS) entry which is preliminary data.</text>
</comment>
<evidence type="ECO:0000313" key="6">
    <source>
        <dbReference type="Proteomes" id="UP000228979"/>
    </source>
</evidence>
<dbReference type="EMBL" id="NXGP01000077">
    <property type="protein sequence ID" value="PIM95614.1"/>
    <property type="molecule type" value="Genomic_DNA"/>
</dbReference>
<keyword evidence="3" id="KW-0699">rRNA-binding</keyword>
<protein>
    <recommendedName>
        <fullName evidence="3">Large ribosomal subunit protein uL15</fullName>
    </recommendedName>
</protein>
<sequence length="155" mass="17151">MKISLLNSLKSDFKKKSRRKGRGHGSSKGKTCGRGHKGQKCRSGGRKHGLKERKVLIKRGGLECGFKCRRNSDNNIKAISLSLLSKRLLANSKYSVDNLRAMFGLNRFCYVKILDGDINVIGLVLECDYASDSAIIKISNLGGKIVLSNVIPHKY</sequence>
<keyword evidence="1 3" id="KW-0689">Ribosomal protein</keyword>
<keyword evidence="3" id="KW-0694">RNA-binding</keyword>
<keyword evidence="6" id="KW-1185">Reference proteome</keyword>
<comment type="subunit">
    <text evidence="3">Part of the 50S ribosomal subunit.</text>
</comment>
<dbReference type="SUPFAM" id="SSF52080">
    <property type="entry name" value="Ribosomal proteins L15p and L18e"/>
    <property type="match status" value="1"/>
</dbReference>
<name>A0ABX4MG25_9HYPH</name>
<keyword evidence="2 3" id="KW-0687">Ribonucleoprotein</keyword>
<dbReference type="HAMAP" id="MF_01341">
    <property type="entry name" value="Ribosomal_uL15"/>
    <property type="match status" value="1"/>
</dbReference>